<keyword evidence="5" id="KW-0676">Redox-active center</keyword>
<evidence type="ECO:0000256" key="1">
    <source>
        <dbReference type="ARBA" id="ARBA00004196"/>
    </source>
</evidence>
<dbReference type="EMBL" id="CADCTK010001085">
    <property type="protein sequence ID" value="CAA9297316.1"/>
    <property type="molecule type" value="Genomic_DNA"/>
</dbReference>
<dbReference type="GO" id="GO:0016491">
    <property type="term" value="F:oxidoreductase activity"/>
    <property type="evidence" value="ECO:0007669"/>
    <property type="project" value="InterPro"/>
</dbReference>
<dbReference type="SUPFAM" id="SSF52833">
    <property type="entry name" value="Thioredoxin-like"/>
    <property type="match status" value="1"/>
</dbReference>
<dbReference type="PANTHER" id="PTHR42852">
    <property type="entry name" value="THIOL:DISULFIDE INTERCHANGE PROTEIN DSBE"/>
    <property type="match status" value="1"/>
</dbReference>
<dbReference type="CDD" id="cd02966">
    <property type="entry name" value="TlpA_like_family"/>
    <property type="match status" value="1"/>
</dbReference>
<comment type="subcellular location">
    <subcellularLocation>
        <location evidence="1">Cell envelope</location>
    </subcellularLocation>
</comment>
<organism evidence="8">
    <name type="scientific">uncultured Chloroflexia bacterium</name>
    <dbReference type="NCBI Taxonomy" id="1672391"/>
    <lineage>
        <taxon>Bacteria</taxon>
        <taxon>Bacillati</taxon>
        <taxon>Chloroflexota</taxon>
        <taxon>Chloroflexia</taxon>
        <taxon>environmental samples</taxon>
    </lineage>
</organism>
<feature type="signal peptide" evidence="6">
    <location>
        <begin position="1"/>
        <end position="24"/>
    </location>
</feature>
<reference evidence="8" key="1">
    <citation type="submission" date="2020-02" db="EMBL/GenBank/DDBJ databases">
        <authorList>
            <person name="Meier V. D."/>
        </authorList>
    </citation>
    <scope>NUCLEOTIDE SEQUENCE</scope>
    <source>
        <strain evidence="8">AVDCRST_MAG26</strain>
    </source>
</reference>
<evidence type="ECO:0000256" key="2">
    <source>
        <dbReference type="ARBA" id="ARBA00022748"/>
    </source>
</evidence>
<dbReference type="PROSITE" id="PS51257">
    <property type="entry name" value="PROKAR_LIPOPROTEIN"/>
    <property type="match status" value="1"/>
</dbReference>
<dbReference type="AlphaFoldDB" id="A0A6J4K795"/>
<dbReference type="PROSITE" id="PS51352">
    <property type="entry name" value="THIOREDOXIN_2"/>
    <property type="match status" value="1"/>
</dbReference>
<feature type="chain" id="PRO_5026893609" description="Thioredoxin domain-containing protein" evidence="6">
    <location>
        <begin position="25"/>
        <end position="172"/>
    </location>
</feature>
<sequence length="172" mass="18923">MRIVHVRVRLWLACLALLGTMGCAGPGAGGAPRAGAEAPPLALDTLDAGRVSLADLRGGVVIVNFWASWCEPCVVETPRLQRWFDQHQAAGLHILGVNTTHRDSQDAVRAFAQEYAVTYPVLLDLDGAASERWRIQQLPRSFVVDREGVVRFVRIGELTERDFEAQIAPLLR</sequence>
<dbReference type="InterPro" id="IPR036249">
    <property type="entry name" value="Thioredoxin-like_sf"/>
</dbReference>
<dbReference type="InterPro" id="IPR000866">
    <property type="entry name" value="AhpC/TSA"/>
</dbReference>
<dbReference type="GO" id="GO:0016209">
    <property type="term" value="F:antioxidant activity"/>
    <property type="evidence" value="ECO:0007669"/>
    <property type="project" value="InterPro"/>
</dbReference>
<protein>
    <recommendedName>
        <fullName evidence="7">Thioredoxin domain-containing protein</fullName>
    </recommendedName>
</protein>
<evidence type="ECO:0000313" key="8">
    <source>
        <dbReference type="EMBL" id="CAA9297316.1"/>
    </source>
</evidence>
<keyword evidence="3" id="KW-0812">Transmembrane</keyword>
<proteinExistence type="predicted"/>
<keyword evidence="2" id="KW-0201">Cytochrome c-type biogenesis</keyword>
<accession>A0A6J4K795</accession>
<dbReference type="InterPro" id="IPR017937">
    <property type="entry name" value="Thioredoxin_CS"/>
</dbReference>
<dbReference type="Pfam" id="PF00578">
    <property type="entry name" value="AhpC-TSA"/>
    <property type="match status" value="1"/>
</dbReference>
<dbReference type="GO" id="GO:0030313">
    <property type="term" value="C:cell envelope"/>
    <property type="evidence" value="ECO:0007669"/>
    <property type="project" value="UniProtKB-SubCell"/>
</dbReference>
<name>A0A6J4K795_9CHLR</name>
<evidence type="ECO:0000259" key="7">
    <source>
        <dbReference type="PROSITE" id="PS51352"/>
    </source>
</evidence>
<dbReference type="InterPro" id="IPR050553">
    <property type="entry name" value="Thioredoxin_ResA/DsbE_sf"/>
</dbReference>
<keyword evidence="3" id="KW-0735">Signal-anchor</keyword>
<feature type="domain" description="Thioredoxin" evidence="7">
    <location>
        <begin position="32"/>
        <end position="172"/>
    </location>
</feature>
<dbReference type="PROSITE" id="PS00194">
    <property type="entry name" value="THIOREDOXIN_1"/>
    <property type="match status" value="1"/>
</dbReference>
<gene>
    <name evidence="8" type="ORF">AVDCRST_MAG26-4535</name>
</gene>
<evidence type="ECO:0000256" key="4">
    <source>
        <dbReference type="ARBA" id="ARBA00023157"/>
    </source>
</evidence>
<dbReference type="Gene3D" id="3.40.30.10">
    <property type="entry name" value="Glutaredoxin"/>
    <property type="match status" value="1"/>
</dbReference>
<dbReference type="PANTHER" id="PTHR42852:SF6">
    <property type="entry name" value="THIOL:DISULFIDE INTERCHANGE PROTEIN DSBE"/>
    <property type="match status" value="1"/>
</dbReference>
<evidence type="ECO:0000256" key="3">
    <source>
        <dbReference type="ARBA" id="ARBA00022968"/>
    </source>
</evidence>
<keyword evidence="6" id="KW-0732">Signal</keyword>
<evidence type="ECO:0000256" key="6">
    <source>
        <dbReference type="SAM" id="SignalP"/>
    </source>
</evidence>
<keyword evidence="4" id="KW-1015">Disulfide bond</keyword>
<dbReference type="GO" id="GO:0017004">
    <property type="term" value="P:cytochrome complex assembly"/>
    <property type="evidence" value="ECO:0007669"/>
    <property type="project" value="UniProtKB-KW"/>
</dbReference>
<evidence type="ECO:0000256" key="5">
    <source>
        <dbReference type="ARBA" id="ARBA00023284"/>
    </source>
</evidence>
<dbReference type="InterPro" id="IPR013766">
    <property type="entry name" value="Thioredoxin_domain"/>
</dbReference>